<sequence>MNSYKRQTEPLDYQLYLHLADLTADQLGQDRIDRLKGLSLDARLKGIQVCDELALSLGGSWQEKTGKLENLRLLINSNLTIVNLKKGGSWEQYCPK</sequence>
<dbReference type="EMBL" id="JACOIK010000001">
    <property type="protein sequence ID" value="MBD1431588.1"/>
    <property type="molecule type" value="Genomic_DNA"/>
</dbReference>
<protein>
    <submittedName>
        <fullName evidence="1">Uncharacterized protein</fullName>
    </submittedName>
</protein>
<accession>A0ABR7YJS9</accession>
<evidence type="ECO:0000313" key="1">
    <source>
        <dbReference type="EMBL" id="MBD1431588.1"/>
    </source>
</evidence>
<gene>
    <name evidence="1" type="ORF">H8B06_02025</name>
</gene>
<evidence type="ECO:0000313" key="2">
    <source>
        <dbReference type="Proteomes" id="UP000602759"/>
    </source>
</evidence>
<comment type="caution">
    <text evidence="1">The sequence shown here is derived from an EMBL/GenBank/DDBJ whole genome shotgun (WGS) entry which is preliminary data.</text>
</comment>
<dbReference type="Proteomes" id="UP000602759">
    <property type="component" value="Unassembled WGS sequence"/>
</dbReference>
<keyword evidence="2" id="KW-1185">Reference proteome</keyword>
<name>A0ABR7YJS9_9SPHI</name>
<organism evidence="1 2">
    <name type="scientific">Sphingobacterium micropteri</name>
    <dbReference type="NCBI Taxonomy" id="2763501"/>
    <lineage>
        <taxon>Bacteria</taxon>
        <taxon>Pseudomonadati</taxon>
        <taxon>Bacteroidota</taxon>
        <taxon>Sphingobacteriia</taxon>
        <taxon>Sphingobacteriales</taxon>
        <taxon>Sphingobacteriaceae</taxon>
        <taxon>Sphingobacterium</taxon>
    </lineage>
</organism>
<proteinExistence type="predicted"/>
<reference evidence="1 2" key="1">
    <citation type="submission" date="2020-08" db="EMBL/GenBank/DDBJ databases">
        <title>Sphingobacterium sp. DN00404 isolated from aquaculture water.</title>
        <authorList>
            <person name="Zhang M."/>
        </authorList>
    </citation>
    <scope>NUCLEOTIDE SEQUENCE [LARGE SCALE GENOMIC DNA]</scope>
    <source>
        <strain evidence="1 2">DN00404</strain>
    </source>
</reference>
<dbReference type="RefSeq" id="WP_190992593.1">
    <property type="nucleotide sequence ID" value="NZ_JACOIK010000001.1"/>
</dbReference>